<keyword evidence="1" id="KW-0472">Membrane</keyword>
<name>A0ABU7EF74_9TELE</name>
<proteinExistence type="predicted"/>
<sequence>MQPAAEAVHAEVLGFCSSTLLQPEISFNSWVWRDPRGFLTPFRFPVLKADRAMFSRLVGAAGDQRMTPRQGLCCSNFLAKDMKSGVCLTVVFFFCWYLSVLLAFCPEVKESFCKSVNKLLSC</sequence>
<feature type="transmembrane region" description="Helical" evidence="1">
    <location>
        <begin position="85"/>
        <end position="104"/>
    </location>
</feature>
<keyword evidence="1" id="KW-0812">Transmembrane</keyword>
<reference evidence="2 3" key="1">
    <citation type="submission" date="2021-06" db="EMBL/GenBank/DDBJ databases">
        <authorList>
            <person name="Palmer J.M."/>
        </authorList>
    </citation>
    <scope>NUCLEOTIDE SEQUENCE [LARGE SCALE GENOMIC DNA]</scope>
    <source>
        <strain evidence="2 3">CL_MEX2019</strain>
        <tissue evidence="2">Muscle</tissue>
    </source>
</reference>
<comment type="caution">
    <text evidence="2">The sequence shown here is derived from an EMBL/GenBank/DDBJ whole genome shotgun (WGS) entry which is preliminary data.</text>
</comment>
<keyword evidence="3" id="KW-1185">Reference proteome</keyword>
<evidence type="ECO:0000313" key="2">
    <source>
        <dbReference type="EMBL" id="MED6285912.1"/>
    </source>
</evidence>
<protein>
    <submittedName>
        <fullName evidence="2">Uncharacterized protein</fullName>
    </submittedName>
</protein>
<evidence type="ECO:0000256" key="1">
    <source>
        <dbReference type="SAM" id="Phobius"/>
    </source>
</evidence>
<gene>
    <name evidence="2" type="ORF">CHARACLAT_000348</name>
</gene>
<dbReference type="Proteomes" id="UP001352852">
    <property type="component" value="Unassembled WGS sequence"/>
</dbReference>
<organism evidence="2 3">
    <name type="scientific">Characodon lateralis</name>
    <dbReference type="NCBI Taxonomy" id="208331"/>
    <lineage>
        <taxon>Eukaryota</taxon>
        <taxon>Metazoa</taxon>
        <taxon>Chordata</taxon>
        <taxon>Craniata</taxon>
        <taxon>Vertebrata</taxon>
        <taxon>Euteleostomi</taxon>
        <taxon>Actinopterygii</taxon>
        <taxon>Neopterygii</taxon>
        <taxon>Teleostei</taxon>
        <taxon>Neoteleostei</taxon>
        <taxon>Acanthomorphata</taxon>
        <taxon>Ovalentaria</taxon>
        <taxon>Atherinomorphae</taxon>
        <taxon>Cyprinodontiformes</taxon>
        <taxon>Goodeidae</taxon>
        <taxon>Characodon</taxon>
    </lineage>
</organism>
<accession>A0ABU7EF74</accession>
<keyword evidence="1" id="KW-1133">Transmembrane helix</keyword>
<dbReference type="EMBL" id="JAHUTJ010057393">
    <property type="protein sequence ID" value="MED6285912.1"/>
    <property type="molecule type" value="Genomic_DNA"/>
</dbReference>
<evidence type="ECO:0000313" key="3">
    <source>
        <dbReference type="Proteomes" id="UP001352852"/>
    </source>
</evidence>